<proteinExistence type="predicted"/>
<accession>A0ABV7PVR3</accession>
<dbReference type="RefSeq" id="WP_387973519.1">
    <property type="nucleotide sequence ID" value="NZ_JBHRWO010000008.1"/>
</dbReference>
<evidence type="ECO:0000313" key="1">
    <source>
        <dbReference type="EMBL" id="MFC3492610.1"/>
    </source>
</evidence>
<keyword evidence="2" id="KW-1185">Reference proteome</keyword>
<evidence type="ECO:0008006" key="3">
    <source>
        <dbReference type="Google" id="ProtNLM"/>
    </source>
</evidence>
<comment type="caution">
    <text evidence="1">The sequence shown here is derived from an EMBL/GenBank/DDBJ whole genome shotgun (WGS) entry which is preliminary data.</text>
</comment>
<reference evidence="2" key="1">
    <citation type="journal article" date="2019" name="Int. J. Syst. Evol. Microbiol.">
        <title>The Global Catalogue of Microorganisms (GCM) 10K type strain sequencing project: providing services to taxonomists for standard genome sequencing and annotation.</title>
        <authorList>
            <consortium name="The Broad Institute Genomics Platform"/>
            <consortium name="The Broad Institute Genome Sequencing Center for Infectious Disease"/>
            <person name="Wu L."/>
            <person name="Ma J."/>
        </authorList>
    </citation>
    <scope>NUCLEOTIDE SEQUENCE [LARGE SCALE GENOMIC DNA]</scope>
    <source>
        <strain evidence="2">CGMCC 4.7396</strain>
    </source>
</reference>
<sequence>MGIDIYALIMDWKPAVEAYRAAGGLDFYWDASAQIDFEVERARRRRTPLPWPEVPQVVPFAEEQWAPPGKAFTAAGTFYLELSDHLEPELLARTAPVFDTIYPQKMSDINDLKADSGGPDDFDVLYALRPSSVELMLERIEALPWEAMRAAGEGIELSYMGQAAGHGLDFSQFKGIIDIHVGWLREAAATDRGLLVFWSV</sequence>
<dbReference type="Proteomes" id="UP001595712">
    <property type="component" value="Unassembled WGS sequence"/>
</dbReference>
<dbReference type="EMBL" id="JBHRWO010000008">
    <property type="protein sequence ID" value="MFC3492610.1"/>
    <property type="molecule type" value="Genomic_DNA"/>
</dbReference>
<name>A0ABV7PVR3_9ACTN</name>
<protein>
    <recommendedName>
        <fullName evidence="3">DUF1877 family protein</fullName>
    </recommendedName>
</protein>
<organism evidence="1 2">
    <name type="scientific">Glycomyces rhizosphaerae</name>
    <dbReference type="NCBI Taxonomy" id="2054422"/>
    <lineage>
        <taxon>Bacteria</taxon>
        <taxon>Bacillati</taxon>
        <taxon>Actinomycetota</taxon>
        <taxon>Actinomycetes</taxon>
        <taxon>Glycomycetales</taxon>
        <taxon>Glycomycetaceae</taxon>
        <taxon>Glycomyces</taxon>
    </lineage>
</organism>
<evidence type="ECO:0000313" key="2">
    <source>
        <dbReference type="Proteomes" id="UP001595712"/>
    </source>
</evidence>
<gene>
    <name evidence="1" type="ORF">ACFO8M_08945</name>
</gene>